<keyword evidence="1" id="KW-0813">Transport</keyword>
<dbReference type="InterPro" id="IPR027417">
    <property type="entry name" value="P-loop_NTPase"/>
</dbReference>
<dbReference type="PANTHER" id="PTHR42711">
    <property type="entry name" value="ABC TRANSPORTER ATP-BINDING PROTEIN"/>
    <property type="match status" value="1"/>
</dbReference>
<keyword evidence="2" id="KW-0547">Nucleotide-binding</keyword>
<dbReference type="KEGG" id="nao:Y958_02030"/>
<dbReference type="GO" id="GO:0016887">
    <property type="term" value="F:ATP hydrolysis activity"/>
    <property type="evidence" value="ECO:0007669"/>
    <property type="project" value="InterPro"/>
</dbReference>
<dbReference type="Proteomes" id="UP000197153">
    <property type="component" value="Chromosome 1"/>
</dbReference>
<proteinExistence type="predicted"/>
<name>A0A248JNU2_9PROT</name>
<sequence length="372" mass="39768">MTVVKAGVYAFSAPAFLGFPLFRARMFPGPVIMDRPDPMPDTRAPDTQPAPSAPTGSPPELAIELRGLTKTYKASGKAPAKLALKGIDLAIPRGSVYGLLGPNGAGKSTMINILAGLVTKSGGTAKIWGIDIDQDPRAARAAIGVVPQELNMDPFFTPRELLDLQAGLYGVPKRERQTDRLLEAVGLKDKANAYARTLSGGMRRRLMVAKAMVHTPPVLVLDEPTAGVDVELRQSLWAHVRELNRAGTTVVLTTHYLEEAQELCDSIAIINHGQVVACDSTDRLLRTLDRKDLVAVVDQDLTEVPATLAGFEVTLKGRQLTVQYPPSRVKVGEVLNAIAAAGLTIVDLSTKESDLEDIFLQLTRAPAGNGAG</sequence>
<dbReference type="SMART" id="SM00382">
    <property type="entry name" value="AAA"/>
    <property type="match status" value="1"/>
</dbReference>
<evidence type="ECO:0000256" key="4">
    <source>
        <dbReference type="SAM" id="MobiDB-lite"/>
    </source>
</evidence>
<feature type="compositionally biased region" description="Basic and acidic residues" evidence="4">
    <location>
        <begin position="34"/>
        <end position="44"/>
    </location>
</feature>
<dbReference type="Pfam" id="PF00005">
    <property type="entry name" value="ABC_tran"/>
    <property type="match status" value="1"/>
</dbReference>
<dbReference type="PROSITE" id="PS50893">
    <property type="entry name" value="ABC_TRANSPORTER_2"/>
    <property type="match status" value="1"/>
</dbReference>
<dbReference type="SUPFAM" id="SSF52540">
    <property type="entry name" value="P-loop containing nucleoside triphosphate hydrolases"/>
    <property type="match status" value="1"/>
</dbReference>
<protein>
    <submittedName>
        <fullName evidence="6">Multidrug ABC transporter ATP-binding protein</fullName>
    </submittedName>
</protein>
<evidence type="ECO:0000256" key="2">
    <source>
        <dbReference type="ARBA" id="ARBA00022741"/>
    </source>
</evidence>
<dbReference type="InterPro" id="IPR003439">
    <property type="entry name" value="ABC_transporter-like_ATP-bd"/>
</dbReference>
<dbReference type="Gene3D" id="3.40.50.300">
    <property type="entry name" value="P-loop containing nucleotide triphosphate hydrolases"/>
    <property type="match status" value="1"/>
</dbReference>
<evidence type="ECO:0000256" key="3">
    <source>
        <dbReference type="ARBA" id="ARBA00022840"/>
    </source>
</evidence>
<dbReference type="EMBL" id="CP022110">
    <property type="protein sequence ID" value="ASG19738.1"/>
    <property type="molecule type" value="Genomic_DNA"/>
</dbReference>
<dbReference type="PANTHER" id="PTHR42711:SF15">
    <property type="entry name" value="ABC-TYPE MULTIDRUG TRANSPORT SYSTEM, ATPASE COMPONENT"/>
    <property type="match status" value="1"/>
</dbReference>
<dbReference type="PROSITE" id="PS00211">
    <property type="entry name" value="ABC_TRANSPORTER_1"/>
    <property type="match status" value="1"/>
</dbReference>
<evidence type="ECO:0000256" key="1">
    <source>
        <dbReference type="ARBA" id="ARBA00022448"/>
    </source>
</evidence>
<dbReference type="GO" id="GO:0005524">
    <property type="term" value="F:ATP binding"/>
    <property type="evidence" value="ECO:0007669"/>
    <property type="project" value="UniProtKB-KW"/>
</dbReference>
<dbReference type="AlphaFoldDB" id="A0A248JNU2"/>
<feature type="domain" description="ABC transporter" evidence="5">
    <location>
        <begin position="63"/>
        <end position="297"/>
    </location>
</feature>
<evidence type="ECO:0000313" key="6">
    <source>
        <dbReference type="EMBL" id="ASG19738.1"/>
    </source>
</evidence>
<feature type="region of interest" description="Disordered" evidence="4">
    <location>
        <begin position="33"/>
        <end position="59"/>
    </location>
</feature>
<reference evidence="6 7" key="1">
    <citation type="submission" date="2017-06" db="EMBL/GenBank/DDBJ databases">
        <title>Complete genome sequence of Nitrospirillum amazonense strain CBAmC, an endophytic nitrogen-fixing and plant growth-promoting bacterium, isolated from sugarcane.</title>
        <authorList>
            <person name="Schwab S."/>
            <person name="dos Santos Teixeira K.R."/>
            <person name="Simoes Araujo J.L."/>
            <person name="Soares Vidal M."/>
            <person name="Borges de Freitas H.R."/>
            <person name="Rivello Crivelaro A.L."/>
            <person name="Bueno de Camargo Nunes A."/>
            <person name="dos Santos C.M."/>
            <person name="Palmeira da Silva Rosa D."/>
            <person name="da Silva Padilha D."/>
            <person name="da Silva E."/>
            <person name="Araujo Terra L."/>
            <person name="Soares Mendes V."/>
            <person name="Farinelli L."/>
            <person name="Magalhaes Cruz L."/>
            <person name="Baldani J.I."/>
        </authorList>
    </citation>
    <scope>NUCLEOTIDE SEQUENCE [LARGE SCALE GENOMIC DNA]</scope>
    <source>
        <strain evidence="6 7">CBAmC</strain>
    </source>
</reference>
<gene>
    <name evidence="6" type="ORF">Y958_02030</name>
</gene>
<keyword evidence="7" id="KW-1185">Reference proteome</keyword>
<organism evidence="6 7">
    <name type="scientific">Nitrospirillum viridazoti CBAmc</name>
    <dbReference type="NCBI Taxonomy" id="1441467"/>
    <lineage>
        <taxon>Bacteria</taxon>
        <taxon>Pseudomonadati</taxon>
        <taxon>Pseudomonadota</taxon>
        <taxon>Alphaproteobacteria</taxon>
        <taxon>Rhodospirillales</taxon>
        <taxon>Azospirillaceae</taxon>
        <taxon>Nitrospirillum</taxon>
        <taxon>Nitrospirillum viridazoti</taxon>
    </lineage>
</organism>
<dbReference type="InterPro" id="IPR050763">
    <property type="entry name" value="ABC_transporter_ATP-binding"/>
</dbReference>
<keyword evidence="3 6" id="KW-0067">ATP-binding</keyword>
<accession>A0A248JNU2</accession>
<evidence type="ECO:0000259" key="5">
    <source>
        <dbReference type="PROSITE" id="PS50893"/>
    </source>
</evidence>
<evidence type="ECO:0000313" key="7">
    <source>
        <dbReference type="Proteomes" id="UP000197153"/>
    </source>
</evidence>
<dbReference type="InterPro" id="IPR017871">
    <property type="entry name" value="ABC_transporter-like_CS"/>
</dbReference>
<dbReference type="InterPro" id="IPR003593">
    <property type="entry name" value="AAA+_ATPase"/>
</dbReference>